<keyword evidence="2" id="KW-0186">Copper</keyword>
<proteinExistence type="inferred from homology"/>
<keyword evidence="5" id="KW-1133">Transmembrane helix</keyword>
<dbReference type="Proteomes" id="UP000194003">
    <property type="component" value="Unassembled WGS sequence"/>
</dbReference>
<dbReference type="InterPro" id="IPR036249">
    <property type="entry name" value="Thioredoxin-like_sf"/>
</dbReference>
<dbReference type="InterPro" id="IPR003782">
    <property type="entry name" value="SCO1/SenC"/>
</dbReference>
<keyword evidence="7" id="KW-1185">Reference proteome</keyword>
<organism evidence="6 7">
    <name type="scientific">Magnetofaba australis IT-1</name>
    <dbReference type="NCBI Taxonomy" id="1434232"/>
    <lineage>
        <taxon>Bacteria</taxon>
        <taxon>Pseudomonadati</taxon>
        <taxon>Pseudomonadota</taxon>
        <taxon>Magnetococcia</taxon>
        <taxon>Magnetococcales</taxon>
        <taxon>Magnetococcaceae</taxon>
        <taxon>Magnetofaba</taxon>
    </lineage>
</organism>
<evidence type="ECO:0000313" key="6">
    <source>
        <dbReference type="EMBL" id="OSM02245.1"/>
    </source>
</evidence>
<dbReference type="Gene3D" id="3.40.30.10">
    <property type="entry name" value="Glutaredoxin"/>
    <property type="match status" value="1"/>
</dbReference>
<dbReference type="Pfam" id="PF02630">
    <property type="entry name" value="SCO1-SenC"/>
    <property type="match status" value="1"/>
</dbReference>
<feature type="binding site" evidence="2">
    <location>
        <position position="188"/>
    </location>
    <ligand>
        <name>Cu cation</name>
        <dbReference type="ChEBI" id="CHEBI:23378"/>
    </ligand>
</feature>
<keyword evidence="5" id="KW-0472">Membrane</keyword>
<reference evidence="6 7" key="1">
    <citation type="journal article" date="2016" name="BMC Genomics">
        <title>Combined genomic and structural analyses of a cultured magnetotactic bacterium reveals its niche adaptation to a dynamic environment.</title>
        <authorList>
            <person name="Araujo A.C."/>
            <person name="Morillo V."/>
            <person name="Cypriano J."/>
            <person name="Teixeira L.C."/>
            <person name="Leao P."/>
            <person name="Lyra S."/>
            <person name="Almeida L.G."/>
            <person name="Bazylinski D.A."/>
            <person name="Vasconcellos A.T."/>
            <person name="Abreu F."/>
            <person name="Lins U."/>
        </authorList>
    </citation>
    <scope>NUCLEOTIDE SEQUENCE [LARGE SCALE GENOMIC DNA]</scope>
    <source>
        <strain evidence="6 7">IT-1</strain>
    </source>
</reference>
<sequence length="245" mass="27082">MSPEPNTKPVRLKTLMITISLVLLGSVALMVGLNQALEQNRPPEQDPAPTWLPVSPARAIQPLALEGASGVVDATALQGKWTLLAVGFTHCADSCPMALHTIWSLLQEQRLHHPSSAPLQVWFVSIDPQRDTLDRLNDYVQDYAIPPHAPAITPLRGELPQLRRLSALLGAQFNYPQWRDKAEYPVLHTPDIYLINPAGELTARFPMPFSVAALVEGLQAHGWMASPHPHKEDNPHMSHTMGDKH</sequence>
<name>A0A1Y2K5H0_9PROT</name>
<keyword evidence="2" id="KW-0479">Metal-binding</keyword>
<evidence type="ECO:0000256" key="4">
    <source>
        <dbReference type="SAM" id="MobiDB-lite"/>
    </source>
</evidence>
<dbReference type="OrthoDB" id="9790194at2"/>
<dbReference type="EMBL" id="LVJN01000020">
    <property type="protein sequence ID" value="OSM02245.1"/>
    <property type="molecule type" value="Genomic_DNA"/>
</dbReference>
<feature type="disulfide bond" description="Redox-active" evidence="3">
    <location>
        <begin position="91"/>
        <end position="95"/>
    </location>
</feature>
<evidence type="ECO:0000256" key="1">
    <source>
        <dbReference type="ARBA" id="ARBA00010996"/>
    </source>
</evidence>
<keyword evidence="5" id="KW-0812">Transmembrane</keyword>
<comment type="caution">
    <text evidence="6">The sequence shown here is derived from an EMBL/GenBank/DDBJ whole genome shotgun (WGS) entry which is preliminary data.</text>
</comment>
<dbReference type="STRING" id="1434232.MAIT1_02355"/>
<feature type="binding site" evidence="2">
    <location>
        <position position="95"/>
    </location>
    <ligand>
        <name>Cu cation</name>
        <dbReference type="ChEBI" id="CHEBI:23378"/>
    </ligand>
</feature>
<evidence type="ECO:0000313" key="7">
    <source>
        <dbReference type="Proteomes" id="UP000194003"/>
    </source>
</evidence>
<accession>A0A1Y2K5H0</accession>
<comment type="similarity">
    <text evidence="1">Belongs to the SCO1/2 family.</text>
</comment>
<evidence type="ECO:0000256" key="3">
    <source>
        <dbReference type="PIRSR" id="PIRSR603782-2"/>
    </source>
</evidence>
<dbReference type="SUPFAM" id="SSF52833">
    <property type="entry name" value="Thioredoxin-like"/>
    <property type="match status" value="1"/>
</dbReference>
<dbReference type="AlphaFoldDB" id="A0A1Y2K5H0"/>
<dbReference type="GO" id="GO:0046872">
    <property type="term" value="F:metal ion binding"/>
    <property type="evidence" value="ECO:0007669"/>
    <property type="project" value="UniProtKB-KW"/>
</dbReference>
<gene>
    <name evidence="6" type="ORF">MAIT1_02355</name>
</gene>
<dbReference type="RefSeq" id="WP_085444728.1">
    <property type="nucleotide sequence ID" value="NZ_LVJN01000020.1"/>
</dbReference>
<keyword evidence="3" id="KW-1015">Disulfide bond</keyword>
<dbReference type="CDD" id="cd02968">
    <property type="entry name" value="SCO"/>
    <property type="match status" value="1"/>
</dbReference>
<feature type="region of interest" description="Disordered" evidence="4">
    <location>
        <begin position="225"/>
        <end position="245"/>
    </location>
</feature>
<feature type="binding site" evidence="2">
    <location>
        <position position="91"/>
    </location>
    <ligand>
        <name>Cu cation</name>
        <dbReference type="ChEBI" id="CHEBI:23378"/>
    </ligand>
</feature>
<feature type="transmembrane region" description="Helical" evidence="5">
    <location>
        <begin position="12"/>
        <end position="33"/>
    </location>
</feature>
<dbReference type="PANTHER" id="PTHR12151">
    <property type="entry name" value="ELECTRON TRANSPORT PROTIN SCO1/SENC FAMILY MEMBER"/>
    <property type="match status" value="1"/>
</dbReference>
<evidence type="ECO:0000256" key="5">
    <source>
        <dbReference type="SAM" id="Phobius"/>
    </source>
</evidence>
<dbReference type="PANTHER" id="PTHR12151:SF25">
    <property type="entry name" value="LINALOOL DEHYDRATASE_ISOMERASE DOMAIN-CONTAINING PROTEIN"/>
    <property type="match status" value="1"/>
</dbReference>
<feature type="compositionally biased region" description="Basic and acidic residues" evidence="4">
    <location>
        <begin position="229"/>
        <end position="245"/>
    </location>
</feature>
<evidence type="ECO:0000256" key="2">
    <source>
        <dbReference type="PIRSR" id="PIRSR603782-1"/>
    </source>
</evidence>
<protein>
    <submittedName>
        <fullName evidence="6">Putative electron transporter SCO1/SenC</fullName>
    </submittedName>
</protein>